<gene>
    <name evidence="3" type="ORF">TVAG_185540</name>
</gene>
<dbReference type="Proteomes" id="UP000001542">
    <property type="component" value="Unassembled WGS sequence"/>
</dbReference>
<reference evidence="3" key="2">
    <citation type="journal article" date="2007" name="Science">
        <title>Draft genome sequence of the sexually transmitted pathogen Trichomonas vaginalis.</title>
        <authorList>
            <person name="Carlton J.M."/>
            <person name="Hirt R.P."/>
            <person name="Silva J.C."/>
            <person name="Delcher A.L."/>
            <person name="Schatz M."/>
            <person name="Zhao Q."/>
            <person name="Wortman J.R."/>
            <person name="Bidwell S.L."/>
            <person name="Alsmark U.C.M."/>
            <person name="Besteiro S."/>
            <person name="Sicheritz-Ponten T."/>
            <person name="Noel C.J."/>
            <person name="Dacks J.B."/>
            <person name="Foster P.G."/>
            <person name="Simillion C."/>
            <person name="Van de Peer Y."/>
            <person name="Miranda-Saavedra D."/>
            <person name="Barton G.J."/>
            <person name="Westrop G.D."/>
            <person name="Mueller S."/>
            <person name="Dessi D."/>
            <person name="Fiori P.L."/>
            <person name="Ren Q."/>
            <person name="Paulsen I."/>
            <person name="Zhang H."/>
            <person name="Bastida-Corcuera F.D."/>
            <person name="Simoes-Barbosa A."/>
            <person name="Brown M.T."/>
            <person name="Hayes R.D."/>
            <person name="Mukherjee M."/>
            <person name="Okumura C.Y."/>
            <person name="Schneider R."/>
            <person name="Smith A.J."/>
            <person name="Vanacova S."/>
            <person name="Villalvazo M."/>
            <person name="Haas B.J."/>
            <person name="Pertea M."/>
            <person name="Feldblyum T.V."/>
            <person name="Utterback T.R."/>
            <person name="Shu C.L."/>
            <person name="Osoegawa K."/>
            <person name="de Jong P.J."/>
            <person name="Hrdy I."/>
            <person name="Horvathova L."/>
            <person name="Zubacova Z."/>
            <person name="Dolezal P."/>
            <person name="Malik S.B."/>
            <person name="Logsdon J.M. Jr."/>
            <person name="Henze K."/>
            <person name="Gupta A."/>
            <person name="Wang C.C."/>
            <person name="Dunne R.L."/>
            <person name="Upcroft J.A."/>
            <person name="Upcroft P."/>
            <person name="White O."/>
            <person name="Salzberg S.L."/>
            <person name="Tang P."/>
            <person name="Chiu C.-H."/>
            <person name="Lee Y.-S."/>
            <person name="Embley T.M."/>
            <person name="Coombs G.H."/>
            <person name="Mottram J.C."/>
            <person name="Tachezy J."/>
            <person name="Fraser-Liggett C.M."/>
            <person name="Johnson P.J."/>
        </authorList>
    </citation>
    <scope>NUCLEOTIDE SEQUENCE [LARGE SCALE GENOMIC DNA]</scope>
    <source>
        <strain evidence="3">G3</strain>
    </source>
</reference>
<dbReference type="VEuPathDB" id="TrichDB:TVAG_185540"/>
<dbReference type="AlphaFoldDB" id="A2D8J8"/>
<dbReference type="PANTHER" id="PTHR12000:SF42">
    <property type="entry name" value="LEGUMAIN"/>
    <property type="match status" value="1"/>
</dbReference>
<dbReference type="FunCoup" id="A2D8J8">
    <property type="interactions" value="392"/>
</dbReference>
<dbReference type="PRINTS" id="PR00776">
    <property type="entry name" value="HEMOGLOBNASE"/>
</dbReference>
<dbReference type="InterPro" id="IPR001096">
    <property type="entry name" value="Peptidase_C13"/>
</dbReference>
<dbReference type="Pfam" id="PF01650">
    <property type="entry name" value="Peptidase_C13"/>
    <property type="match status" value="1"/>
</dbReference>
<evidence type="ECO:0000256" key="1">
    <source>
        <dbReference type="ARBA" id="ARBA00009941"/>
    </source>
</evidence>
<dbReference type="GO" id="GO:0051603">
    <property type="term" value="P:proteolysis involved in protein catabolic process"/>
    <property type="evidence" value="ECO:0000318"/>
    <property type="project" value="GO_Central"/>
</dbReference>
<evidence type="ECO:0000313" key="3">
    <source>
        <dbReference type="EMBL" id="EAY23247.1"/>
    </source>
</evidence>
<feature type="signal peptide" evidence="2">
    <location>
        <begin position="1"/>
        <end position="18"/>
    </location>
</feature>
<comment type="similarity">
    <text evidence="1">Belongs to the peptidase C13 family.</text>
</comment>
<dbReference type="eggNOG" id="KOG1348">
    <property type="taxonomic scope" value="Eukaryota"/>
</dbReference>
<dbReference type="VEuPathDB" id="TrichDB:TVAGG3_0392790"/>
<dbReference type="SMR" id="A2D8J8"/>
<evidence type="ECO:0000313" key="4">
    <source>
        <dbReference type="Proteomes" id="UP000001542"/>
    </source>
</evidence>
<dbReference type="PANTHER" id="PTHR12000">
    <property type="entry name" value="HEMOGLOBINASE FAMILY MEMBER"/>
    <property type="match status" value="1"/>
</dbReference>
<dbReference type="OrthoDB" id="192611at2759"/>
<dbReference type="RefSeq" id="XP_001584233.1">
    <property type="nucleotide sequence ID" value="XM_001584183.1"/>
</dbReference>
<organism evidence="3 4">
    <name type="scientific">Trichomonas vaginalis (strain ATCC PRA-98 / G3)</name>
    <dbReference type="NCBI Taxonomy" id="412133"/>
    <lineage>
        <taxon>Eukaryota</taxon>
        <taxon>Metamonada</taxon>
        <taxon>Parabasalia</taxon>
        <taxon>Trichomonadida</taxon>
        <taxon>Trichomonadidae</taxon>
        <taxon>Trichomonas</taxon>
    </lineage>
</organism>
<dbReference type="InParanoid" id="A2D8J8"/>
<dbReference type="GO" id="GO:0006624">
    <property type="term" value="P:vacuolar protein processing"/>
    <property type="evidence" value="ECO:0000318"/>
    <property type="project" value="GO_Central"/>
</dbReference>
<evidence type="ECO:0000256" key="2">
    <source>
        <dbReference type="SAM" id="SignalP"/>
    </source>
</evidence>
<dbReference type="InterPro" id="IPR029030">
    <property type="entry name" value="Caspase-like_dom_sf"/>
</dbReference>
<keyword evidence="4" id="KW-1185">Reference proteome</keyword>
<protein>
    <submittedName>
        <fullName evidence="3">Clan CD, family C13, asparaginyl endopeptidase-like cysteine peptidase</fullName>
    </submittedName>
</protein>
<dbReference type="KEGG" id="tva:5468809"/>
<dbReference type="GO" id="GO:0004197">
    <property type="term" value="F:cysteine-type endopeptidase activity"/>
    <property type="evidence" value="ECO:0000318"/>
    <property type="project" value="GO_Central"/>
</dbReference>
<dbReference type="SUPFAM" id="SSF52129">
    <property type="entry name" value="Caspase-like"/>
    <property type="match status" value="1"/>
</dbReference>
<name>A2D8J8_TRIV3</name>
<sequence length="378" mass="43492">MFLFLSLGLSAKYAILFAGSNSYTNYRHQADVFYMYQLLKTHGFDDDHISLWAFNDIINNSLNPYPGKMFHTLNDKNIYPGDDKIDYKGYQVSSANLIKYLKHMNTTKDDDIFFYYNDHGAQNILACPDESFITTYELANTFNTMHKLGKYKRIFFMVEACYSGCLAESVNSPNVAVITAAQCNESSYAAIRSPWTYSLLSNEFSTHSMSEIEMNPQHTIRSLFQNVHDKMIRSTPTSFGDILDTPISEFIGVGPKSSIRRQAFDYDEEMFRHPELHASREALDEYKQYQKEQKSIAEKMERSIKTVVEKVAGKQAPLHMKRLVTGDFQKCYEPVLHSYFGKLGKFNQDYLYLISPLKSLCANYDSQVIIEAIESAFQ</sequence>
<dbReference type="GO" id="GO:0005773">
    <property type="term" value="C:vacuole"/>
    <property type="evidence" value="ECO:0007669"/>
    <property type="project" value="GOC"/>
</dbReference>
<dbReference type="FunFam" id="3.40.50.1460:FF:000020">
    <property type="entry name" value="Clan CD, family C13, asparaginyl endopeptidase-like cysteine peptidase"/>
    <property type="match status" value="1"/>
</dbReference>
<dbReference type="STRING" id="5722.A2D8J8"/>
<accession>A2D8J8</accession>
<feature type="chain" id="PRO_5002643069" evidence="2">
    <location>
        <begin position="19"/>
        <end position="378"/>
    </location>
</feature>
<proteinExistence type="inferred from homology"/>
<reference evidence="3" key="1">
    <citation type="submission" date="2006-10" db="EMBL/GenBank/DDBJ databases">
        <authorList>
            <person name="Amadeo P."/>
            <person name="Zhao Q."/>
            <person name="Wortman J."/>
            <person name="Fraser-Liggett C."/>
            <person name="Carlton J."/>
        </authorList>
    </citation>
    <scope>NUCLEOTIDE SEQUENCE</scope>
    <source>
        <strain evidence="3">G3</strain>
    </source>
</reference>
<dbReference type="EMBL" id="DS113179">
    <property type="protein sequence ID" value="EAY23247.1"/>
    <property type="molecule type" value="Genomic_DNA"/>
</dbReference>
<dbReference type="Gene3D" id="3.40.50.1460">
    <property type="match status" value="1"/>
</dbReference>
<keyword evidence="2" id="KW-0732">Signal</keyword>